<feature type="transmembrane region" description="Helical" evidence="1">
    <location>
        <begin position="70"/>
        <end position="91"/>
    </location>
</feature>
<feature type="transmembrane region" description="Helical" evidence="1">
    <location>
        <begin position="342"/>
        <end position="364"/>
    </location>
</feature>
<name>A0ABU0FTT3_9BACI</name>
<feature type="transmembrane region" description="Helical" evidence="1">
    <location>
        <begin position="257"/>
        <end position="277"/>
    </location>
</feature>
<sequence>MLFVNLLIGGLGLGIYGFFKKDANWNIASITMTQVAKVSFSLAIVFGVAPLLFTQIIYDGPWYTANNLSASWVMAFIPILIVSYYMLYVFYFKNKLGAKKSTAIFPILSILLVVAAGGIMHIFSYQELFPEKWVDWYTSNGTTMNTDGWNIYAFNLPRYLLFLLLSFFITGMFMTIYSWYYRNREDKDQEYLQWFAGKGYKISLISGILTFIDALYYFSSAGIILHPLILMGLVFILGNIVSIYLSRNNLVNFSRLNGVLGLISILSVSIMRETVRFDTMQKFNSSIYDYKTNIDSLAPILFFGTLVVGGTLITYMLTLAYKSGKAKEQYAGDQDETIKKQWNFSVFIYLLYISVFIGTGIIIISKNYF</sequence>
<dbReference type="EMBL" id="JAUSUN010000007">
    <property type="protein sequence ID" value="MDQ0413341.1"/>
    <property type="molecule type" value="Genomic_DNA"/>
</dbReference>
<comment type="caution">
    <text evidence="2">The sequence shown here is derived from an EMBL/GenBank/DDBJ whole genome shotgun (WGS) entry which is preliminary data.</text>
</comment>
<evidence type="ECO:0000313" key="2">
    <source>
        <dbReference type="EMBL" id="MDQ0413341.1"/>
    </source>
</evidence>
<dbReference type="Proteomes" id="UP001242313">
    <property type="component" value="Unassembled WGS sequence"/>
</dbReference>
<keyword evidence="3" id="KW-1185">Reference proteome</keyword>
<feature type="transmembrane region" description="Helical" evidence="1">
    <location>
        <begin position="35"/>
        <end position="58"/>
    </location>
</feature>
<keyword evidence="1" id="KW-1133">Transmembrane helix</keyword>
<proteinExistence type="predicted"/>
<gene>
    <name evidence="2" type="ORF">J2S25_001544</name>
</gene>
<evidence type="ECO:0000256" key="1">
    <source>
        <dbReference type="SAM" id="Phobius"/>
    </source>
</evidence>
<feature type="transmembrane region" description="Helical" evidence="1">
    <location>
        <begin position="103"/>
        <end position="123"/>
    </location>
</feature>
<organism evidence="2 3">
    <name type="scientific">Mesobacillus stamsii</name>
    <dbReference type="NCBI Taxonomy" id="225347"/>
    <lineage>
        <taxon>Bacteria</taxon>
        <taxon>Bacillati</taxon>
        <taxon>Bacillota</taxon>
        <taxon>Bacilli</taxon>
        <taxon>Bacillales</taxon>
        <taxon>Bacillaceae</taxon>
        <taxon>Mesobacillus</taxon>
    </lineage>
</organism>
<evidence type="ECO:0000313" key="3">
    <source>
        <dbReference type="Proteomes" id="UP001242313"/>
    </source>
</evidence>
<feature type="transmembrane region" description="Helical" evidence="1">
    <location>
        <begin position="297"/>
        <end position="321"/>
    </location>
</feature>
<feature type="transmembrane region" description="Helical" evidence="1">
    <location>
        <begin position="224"/>
        <end position="245"/>
    </location>
</feature>
<reference evidence="2 3" key="1">
    <citation type="submission" date="2023-07" db="EMBL/GenBank/DDBJ databases">
        <title>Genomic Encyclopedia of Type Strains, Phase IV (KMG-IV): sequencing the most valuable type-strain genomes for metagenomic binning, comparative biology and taxonomic classification.</title>
        <authorList>
            <person name="Goeker M."/>
        </authorList>
    </citation>
    <scope>NUCLEOTIDE SEQUENCE [LARGE SCALE GENOMIC DNA]</scope>
    <source>
        <strain evidence="2 3">DSM 19598</strain>
    </source>
</reference>
<feature type="transmembrane region" description="Helical" evidence="1">
    <location>
        <begin position="6"/>
        <end position="23"/>
    </location>
</feature>
<feature type="transmembrane region" description="Helical" evidence="1">
    <location>
        <begin position="159"/>
        <end position="180"/>
    </location>
</feature>
<keyword evidence="1" id="KW-0812">Transmembrane</keyword>
<keyword evidence="1" id="KW-0472">Membrane</keyword>
<feature type="transmembrane region" description="Helical" evidence="1">
    <location>
        <begin position="200"/>
        <end position="218"/>
    </location>
</feature>
<accession>A0ABU0FTT3</accession>
<protein>
    <submittedName>
        <fullName evidence="2">Uncharacterized protein</fullName>
    </submittedName>
</protein>